<comment type="caution">
    <text evidence="1">The sequence shown here is derived from an EMBL/GenBank/DDBJ whole genome shotgun (WGS) entry which is preliminary data.</text>
</comment>
<keyword evidence="2" id="KW-1185">Reference proteome</keyword>
<sequence>MFLSAALLGVVLCAPVILIRWAEFGLSVYCYEIYGVWNERGSESEGSGRQESSRFAPAFSSDIRCNPLYTLLRRR</sequence>
<dbReference type="AlphaFoldDB" id="A0AAE0M298"/>
<name>A0AAE0M298_9PEZI</name>
<protein>
    <submittedName>
        <fullName evidence="1">Uncharacterized protein</fullName>
    </submittedName>
</protein>
<evidence type="ECO:0000313" key="2">
    <source>
        <dbReference type="Proteomes" id="UP001283341"/>
    </source>
</evidence>
<reference evidence="1" key="2">
    <citation type="submission" date="2023-06" db="EMBL/GenBank/DDBJ databases">
        <authorList>
            <consortium name="Lawrence Berkeley National Laboratory"/>
            <person name="Haridas S."/>
            <person name="Hensen N."/>
            <person name="Bonometti L."/>
            <person name="Westerberg I."/>
            <person name="Brannstrom I.O."/>
            <person name="Guillou S."/>
            <person name="Cros-Aarteil S."/>
            <person name="Calhoun S."/>
            <person name="Kuo A."/>
            <person name="Mondo S."/>
            <person name="Pangilinan J."/>
            <person name="Riley R."/>
            <person name="Labutti K."/>
            <person name="Andreopoulos B."/>
            <person name="Lipzen A."/>
            <person name="Chen C."/>
            <person name="Yanf M."/>
            <person name="Daum C."/>
            <person name="Ng V."/>
            <person name="Clum A."/>
            <person name="Steindorff A."/>
            <person name="Ohm R."/>
            <person name="Martin F."/>
            <person name="Silar P."/>
            <person name="Natvig D."/>
            <person name="Lalanne C."/>
            <person name="Gautier V."/>
            <person name="Ament-Velasquez S.L."/>
            <person name="Kruys A."/>
            <person name="Hutchinson M.I."/>
            <person name="Powell A.J."/>
            <person name="Barry K."/>
            <person name="Miller A.N."/>
            <person name="Grigoriev I.V."/>
            <person name="Debuchy R."/>
            <person name="Gladieux P."/>
            <person name="Thoren M.H."/>
            <person name="Johannesson H."/>
        </authorList>
    </citation>
    <scope>NUCLEOTIDE SEQUENCE</scope>
    <source>
        <strain evidence="1">CBS 118394</strain>
    </source>
</reference>
<proteinExistence type="predicted"/>
<dbReference type="Proteomes" id="UP001283341">
    <property type="component" value="Unassembled WGS sequence"/>
</dbReference>
<reference evidence="1" key="1">
    <citation type="journal article" date="2023" name="Mol. Phylogenet. Evol.">
        <title>Genome-scale phylogeny and comparative genomics of the fungal order Sordariales.</title>
        <authorList>
            <person name="Hensen N."/>
            <person name="Bonometti L."/>
            <person name="Westerberg I."/>
            <person name="Brannstrom I.O."/>
            <person name="Guillou S."/>
            <person name="Cros-Aarteil S."/>
            <person name="Calhoun S."/>
            <person name="Haridas S."/>
            <person name="Kuo A."/>
            <person name="Mondo S."/>
            <person name="Pangilinan J."/>
            <person name="Riley R."/>
            <person name="LaButti K."/>
            <person name="Andreopoulos B."/>
            <person name="Lipzen A."/>
            <person name="Chen C."/>
            <person name="Yan M."/>
            <person name="Daum C."/>
            <person name="Ng V."/>
            <person name="Clum A."/>
            <person name="Steindorff A."/>
            <person name="Ohm R.A."/>
            <person name="Martin F."/>
            <person name="Silar P."/>
            <person name="Natvig D.O."/>
            <person name="Lalanne C."/>
            <person name="Gautier V."/>
            <person name="Ament-Velasquez S.L."/>
            <person name="Kruys A."/>
            <person name="Hutchinson M.I."/>
            <person name="Powell A.J."/>
            <person name="Barry K."/>
            <person name="Miller A.N."/>
            <person name="Grigoriev I.V."/>
            <person name="Debuchy R."/>
            <person name="Gladieux P."/>
            <person name="Hiltunen Thoren M."/>
            <person name="Johannesson H."/>
        </authorList>
    </citation>
    <scope>NUCLEOTIDE SEQUENCE</scope>
    <source>
        <strain evidence="1">CBS 118394</strain>
    </source>
</reference>
<accession>A0AAE0M298</accession>
<dbReference type="EMBL" id="JAUEDM010000005">
    <property type="protein sequence ID" value="KAK3316651.1"/>
    <property type="molecule type" value="Genomic_DNA"/>
</dbReference>
<gene>
    <name evidence="1" type="ORF">B0H66DRAFT_300569</name>
</gene>
<organism evidence="1 2">
    <name type="scientific">Apodospora peruviana</name>
    <dbReference type="NCBI Taxonomy" id="516989"/>
    <lineage>
        <taxon>Eukaryota</taxon>
        <taxon>Fungi</taxon>
        <taxon>Dikarya</taxon>
        <taxon>Ascomycota</taxon>
        <taxon>Pezizomycotina</taxon>
        <taxon>Sordariomycetes</taxon>
        <taxon>Sordariomycetidae</taxon>
        <taxon>Sordariales</taxon>
        <taxon>Lasiosphaeriaceae</taxon>
        <taxon>Apodospora</taxon>
    </lineage>
</organism>
<evidence type="ECO:0000313" key="1">
    <source>
        <dbReference type="EMBL" id="KAK3316651.1"/>
    </source>
</evidence>